<protein>
    <submittedName>
        <fullName evidence="13">PHD-finger</fullName>
    </submittedName>
</protein>
<keyword evidence="5" id="KW-0175">Coiled coil</keyword>
<proteinExistence type="predicted"/>
<keyword evidence="14" id="KW-1185">Reference proteome</keyword>
<evidence type="ECO:0000313" key="14">
    <source>
        <dbReference type="Proteomes" id="UP001458880"/>
    </source>
</evidence>
<evidence type="ECO:0000256" key="5">
    <source>
        <dbReference type="ARBA" id="ARBA00023054"/>
    </source>
</evidence>
<dbReference type="SUPFAM" id="SSF47370">
    <property type="entry name" value="Bromodomain"/>
    <property type="match status" value="1"/>
</dbReference>
<dbReference type="EMBL" id="JASPKY010000033">
    <property type="protein sequence ID" value="KAK9747158.1"/>
    <property type="molecule type" value="Genomic_DNA"/>
</dbReference>
<dbReference type="PROSITE" id="PS01359">
    <property type="entry name" value="ZF_PHD_1"/>
    <property type="match status" value="1"/>
</dbReference>
<evidence type="ECO:0000259" key="12">
    <source>
        <dbReference type="PROSITE" id="PS50016"/>
    </source>
</evidence>
<dbReference type="Gene3D" id="1.20.920.10">
    <property type="entry name" value="Bromodomain-like"/>
    <property type="match status" value="1"/>
</dbReference>
<dbReference type="InterPro" id="IPR036427">
    <property type="entry name" value="Bromodomain-like_sf"/>
</dbReference>
<dbReference type="PROSITE" id="PS50016">
    <property type="entry name" value="ZF_PHD_2"/>
    <property type="match status" value="1"/>
</dbReference>
<dbReference type="GO" id="GO:0005634">
    <property type="term" value="C:nucleus"/>
    <property type="evidence" value="ECO:0007669"/>
    <property type="project" value="UniProtKB-SubCell"/>
</dbReference>
<feature type="domain" description="Bromo" evidence="11">
    <location>
        <begin position="138"/>
        <end position="208"/>
    </location>
</feature>
<dbReference type="SUPFAM" id="SSF57903">
    <property type="entry name" value="FYVE/PHD zinc finger"/>
    <property type="match status" value="1"/>
</dbReference>
<dbReference type="PROSITE" id="PS50014">
    <property type="entry name" value="BROMODOMAIN_2"/>
    <property type="match status" value="1"/>
</dbReference>
<dbReference type="InterPro" id="IPR001487">
    <property type="entry name" value="Bromodomain"/>
</dbReference>
<gene>
    <name evidence="13" type="ORF">QE152_g5544</name>
</gene>
<evidence type="ECO:0000256" key="1">
    <source>
        <dbReference type="ARBA" id="ARBA00004123"/>
    </source>
</evidence>
<evidence type="ECO:0000256" key="8">
    <source>
        <dbReference type="PROSITE-ProRule" id="PRU00035"/>
    </source>
</evidence>
<dbReference type="Pfam" id="PF00439">
    <property type="entry name" value="Bromodomain"/>
    <property type="match status" value="1"/>
</dbReference>
<dbReference type="Pfam" id="PF00628">
    <property type="entry name" value="PHD"/>
    <property type="match status" value="1"/>
</dbReference>
<dbReference type="InterPro" id="IPR019787">
    <property type="entry name" value="Znf_PHD-finger"/>
</dbReference>
<dbReference type="Proteomes" id="UP001458880">
    <property type="component" value="Unassembled WGS sequence"/>
</dbReference>
<keyword evidence="4" id="KW-0862">Zinc</keyword>
<evidence type="ECO:0000256" key="10">
    <source>
        <dbReference type="SAM" id="MobiDB-lite"/>
    </source>
</evidence>
<keyword evidence="3 9" id="KW-0863">Zinc-finger</keyword>
<dbReference type="InterPro" id="IPR001965">
    <property type="entry name" value="Znf_PHD"/>
</dbReference>
<evidence type="ECO:0000313" key="13">
    <source>
        <dbReference type="EMBL" id="KAK9747158.1"/>
    </source>
</evidence>
<feature type="domain" description="PHD-type" evidence="12">
    <location>
        <begin position="48"/>
        <end position="95"/>
    </location>
</feature>
<dbReference type="AlphaFoldDB" id="A0AAW1MR18"/>
<dbReference type="InterPro" id="IPR019786">
    <property type="entry name" value="Zinc_finger_PHD-type_CS"/>
</dbReference>
<dbReference type="PRINTS" id="PR00503">
    <property type="entry name" value="BROMODOMAIN"/>
</dbReference>
<comment type="caution">
    <text evidence="13">The sequence shown here is derived from an EMBL/GenBank/DDBJ whole genome shotgun (WGS) entry which is preliminary data.</text>
</comment>
<evidence type="ECO:0000256" key="6">
    <source>
        <dbReference type="ARBA" id="ARBA00023117"/>
    </source>
</evidence>
<evidence type="ECO:0000259" key="11">
    <source>
        <dbReference type="PROSITE" id="PS50014"/>
    </source>
</evidence>
<dbReference type="Gene3D" id="3.30.40.10">
    <property type="entry name" value="Zinc/RING finger domain, C3HC4 (zinc finger)"/>
    <property type="match status" value="2"/>
</dbReference>
<accession>A0AAW1MR18</accession>
<comment type="subcellular location">
    <subcellularLocation>
        <location evidence="1">Nucleus</location>
    </subcellularLocation>
</comment>
<keyword evidence="7" id="KW-0539">Nucleus</keyword>
<keyword evidence="2" id="KW-0479">Metal-binding</keyword>
<name>A0AAW1MR18_POPJA</name>
<evidence type="ECO:0000256" key="3">
    <source>
        <dbReference type="ARBA" id="ARBA00022771"/>
    </source>
</evidence>
<dbReference type="InterPro" id="IPR011011">
    <property type="entry name" value="Znf_FYVE_PHD"/>
</dbReference>
<reference evidence="13 14" key="1">
    <citation type="journal article" date="2024" name="BMC Genomics">
        <title>De novo assembly and annotation of Popillia japonica's genome with initial clues to its potential as an invasive pest.</title>
        <authorList>
            <person name="Cucini C."/>
            <person name="Boschi S."/>
            <person name="Funari R."/>
            <person name="Cardaioli E."/>
            <person name="Iannotti N."/>
            <person name="Marturano G."/>
            <person name="Paoli F."/>
            <person name="Bruttini M."/>
            <person name="Carapelli A."/>
            <person name="Frati F."/>
            <person name="Nardi F."/>
        </authorList>
    </citation>
    <scope>NUCLEOTIDE SEQUENCE [LARGE SCALE GENOMIC DNA]</scope>
    <source>
        <strain evidence="13">DMR45628</strain>
    </source>
</reference>
<dbReference type="GO" id="GO:0000785">
    <property type="term" value="C:chromatin"/>
    <property type="evidence" value="ECO:0007669"/>
    <property type="project" value="TreeGrafter"/>
</dbReference>
<dbReference type="SMART" id="SM00297">
    <property type="entry name" value="BROMO"/>
    <property type="match status" value="1"/>
</dbReference>
<dbReference type="GO" id="GO:0008270">
    <property type="term" value="F:zinc ion binding"/>
    <property type="evidence" value="ECO:0007669"/>
    <property type="project" value="UniProtKB-KW"/>
</dbReference>
<dbReference type="PANTHER" id="PTHR45915">
    <property type="entry name" value="TRANSCRIPTION INTERMEDIARY FACTOR"/>
    <property type="match status" value="1"/>
</dbReference>
<keyword evidence="6 8" id="KW-0103">Bromodomain</keyword>
<dbReference type="PANTHER" id="PTHR45915:SF2">
    <property type="entry name" value="TOUTATIS, ISOFORM E"/>
    <property type="match status" value="1"/>
</dbReference>
<organism evidence="13 14">
    <name type="scientific">Popillia japonica</name>
    <name type="common">Japanese beetle</name>
    <dbReference type="NCBI Taxonomy" id="7064"/>
    <lineage>
        <taxon>Eukaryota</taxon>
        <taxon>Metazoa</taxon>
        <taxon>Ecdysozoa</taxon>
        <taxon>Arthropoda</taxon>
        <taxon>Hexapoda</taxon>
        <taxon>Insecta</taxon>
        <taxon>Pterygota</taxon>
        <taxon>Neoptera</taxon>
        <taxon>Endopterygota</taxon>
        <taxon>Coleoptera</taxon>
        <taxon>Polyphaga</taxon>
        <taxon>Scarabaeiformia</taxon>
        <taxon>Scarabaeidae</taxon>
        <taxon>Rutelinae</taxon>
        <taxon>Popillia</taxon>
    </lineage>
</organism>
<sequence>MEVDKTSEKDHDSGGEENESMDIKVEVCVTCGSGGELLSCDKCPNIYLEVCVTCGSGGELLSCDKCPNIYHIECILPPLRRKPRGVWLCANCRERKANKDHDSDDSSEVCPVTRRCRREAEDLPLHNAELQDLLAEIMKHKDAWPFVRPVQKIEVPDYYDVITKPMDFGTIKYKLNMGEYTCDEEFMSDAVLVFENCNTYNDSDADVYRCGVRLLKVFEKKSKELGLKLPEEMQDDDGAETEQPTKRKRTK</sequence>
<feature type="region of interest" description="Disordered" evidence="10">
    <location>
        <begin position="229"/>
        <end position="251"/>
    </location>
</feature>
<evidence type="ECO:0000256" key="2">
    <source>
        <dbReference type="ARBA" id="ARBA00022723"/>
    </source>
</evidence>
<dbReference type="SMART" id="SM00249">
    <property type="entry name" value="PHD"/>
    <property type="match status" value="1"/>
</dbReference>
<evidence type="ECO:0000256" key="9">
    <source>
        <dbReference type="PROSITE-ProRule" id="PRU00146"/>
    </source>
</evidence>
<evidence type="ECO:0000256" key="4">
    <source>
        <dbReference type="ARBA" id="ARBA00022833"/>
    </source>
</evidence>
<evidence type="ECO:0000256" key="7">
    <source>
        <dbReference type="ARBA" id="ARBA00023242"/>
    </source>
</evidence>
<dbReference type="InterPro" id="IPR013083">
    <property type="entry name" value="Znf_RING/FYVE/PHD"/>
</dbReference>